<sequence>MKTPLGSPADSAGPLYFKTNVSPEQIFQAIGRLRREARDEIDRLIRFLDDTDDHMEREPEDENDDAELEDDDPAENDLDDEPSLGSLDHHHSQERWASGGRRDLEQDHAESGIADHDGLLEQIGTQDWQQGLMA</sequence>
<name>A0ABX3X717_9BRAD</name>
<evidence type="ECO:0000256" key="1">
    <source>
        <dbReference type="SAM" id="MobiDB-lite"/>
    </source>
</evidence>
<accession>A0ABX3X717</accession>
<proteinExistence type="predicted"/>
<keyword evidence="3" id="KW-1185">Reference proteome</keyword>
<feature type="compositionally biased region" description="Acidic residues" evidence="1">
    <location>
        <begin position="58"/>
        <end position="82"/>
    </location>
</feature>
<feature type="region of interest" description="Disordered" evidence="1">
    <location>
        <begin position="1"/>
        <end position="21"/>
    </location>
</feature>
<reference evidence="2 3" key="1">
    <citation type="submission" date="2017-03" db="EMBL/GenBank/DDBJ databases">
        <title>Whole genome sequences of fourteen strains of Bradyrhizobium canariense and one strain of Bradyrhizobium japonicum isolated from Lupinus (Papilionoideae: Genisteae) species in Algeria.</title>
        <authorList>
            <person name="Crovadore J."/>
            <person name="Chekireb D."/>
            <person name="Brachmann A."/>
            <person name="Chablais R."/>
            <person name="Cochard B."/>
            <person name="Lefort F."/>
        </authorList>
    </citation>
    <scope>NUCLEOTIDE SEQUENCE [LARGE SCALE GENOMIC DNA]</scope>
    <source>
        <strain evidence="2 3">UBMAN05</strain>
    </source>
</reference>
<organism evidence="2 3">
    <name type="scientific">Bradyrhizobium canariense</name>
    <dbReference type="NCBI Taxonomy" id="255045"/>
    <lineage>
        <taxon>Bacteria</taxon>
        <taxon>Pseudomonadati</taxon>
        <taxon>Pseudomonadota</taxon>
        <taxon>Alphaproteobacteria</taxon>
        <taxon>Hyphomicrobiales</taxon>
        <taxon>Nitrobacteraceae</taxon>
        <taxon>Bradyrhizobium</taxon>
    </lineage>
</organism>
<dbReference type="RefSeq" id="WP_085384069.1">
    <property type="nucleotide sequence ID" value="NZ_NAFJ01000134.1"/>
</dbReference>
<dbReference type="EMBL" id="NAFK01000150">
    <property type="protein sequence ID" value="OSJ31087.1"/>
    <property type="molecule type" value="Genomic_DNA"/>
</dbReference>
<comment type="caution">
    <text evidence="2">The sequence shown here is derived from an EMBL/GenBank/DDBJ whole genome shotgun (WGS) entry which is preliminary data.</text>
</comment>
<feature type="compositionally biased region" description="Basic and acidic residues" evidence="1">
    <location>
        <begin position="87"/>
        <end position="119"/>
    </location>
</feature>
<feature type="compositionally biased region" description="Polar residues" evidence="1">
    <location>
        <begin position="123"/>
        <end position="134"/>
    </location>
</feature>
<dbReference type="Proteomes" id="UP000193884">
    <property type="component" value="Unassembled WGS sequence"/>
</dbReference>
<evidence type="ECO:0000313" key="3">
    <source>
        <dbReference type="Proteomes" id="UP000193884"/>
    </source>
</evidence>
<protein>
    <submittedName>
        <fullName evidence="2">Uncharacterized protein</fullName>
    </submittedName>
</protein>
<feature type="region of interest" description="Disordered" evidence="1">
    <location>
        <begin position="46"/>
        <end position="134"/>
    </location>
</feature>
<evidence type="ECO:0000313" key="2">
    <source>
        <dbReference type="EMBL" id="OSJ31087.1"/>
    </source>
</evidence>
<gene>
    <name evidence="2" type="ORF">BST63_10600</name>
</gene>
<feature type="compositionally biased region" description="Basic and acidic residues" evidence="1">
    <location>
        <begin position="46"/>
        <end position="57"/>
    </location>
</feature>